<reference evidence="3 4" key="1">
    <citation type="submission" date="2024-09" db="EMBL/GenBank/DDBJ databases">
        <title>Rethinking Asexuality: The Enigmatic Case of Functional Sexual Genes in Lepraria (Stereocaulaceae).</title>
        <authorList>
            <person name="Doellman M."/>
            <person name="Sun Y."/>
            <person name="Barcenas-Pena A."/>
            <person name="Lumbsch H.T."/>
            <person name="Grewe F."/>
        </authorList>
    </citation>
    <scope>NUCLEOTIDE SEQUENCE [LARGE SCALE GENOMIC DNA]</scope>
    <source>
        <strain evidence="3 4">Mercado 3170</strain>
    </source>
</reference>
<keyword evidence="4" id="KW-1185">Reference proteome</keyword>
<sequence>MVHSPPAHATTTTRHGVATVTMSYEKQQNGIPKRLPVPNINTQSPKWAGRVNSLPKLAGTTATNGHSARRREGTCDGSGVEESFAEDGGATPIKPLLSSNITPRSGSRKARAETTSPTPNGIQNATRIATPSKPRRGSSVERHDTAMEDARTTSGLGLRVTNAGRRSRTGSVNSDGPSSSVSSRQLLMERNNSATRVTSPEITSKFFHADDIKVSIPSGPTPERALSQGRSPGCAQSKDENVPLVRTSSFSSSPISDEQRPKFFYANDVNESKTPLTRLTNGNQSSRPPLQTIYSAHGGNSPERAPSPLKEEILPQIPLVYKASPRRHTRLVSNGSSELTSPQGIQSGNANLARRSSLSSPKSTYTTPHARSSSVNSAGPSPPRRSSVNLSEKSPIERIRTTSFVEANGPLHHSVSSRATTPEPPQPHVFSQPQSPIKPAAGGQSKIDQMNELAANARRERKVLDLEISNSSLLAINRTLEREMRKQTAELRRFRRLSRSGRLSVAPSRSASGKMSMLLEATDEPGQDLSDSDDDLEDLLSSLSSMSATSHPSSPAAHARFGDPERVELDLASHRALLLDSQKLNVSIKRCLSTSESLLAAAKEALAHHEEPLQLEKLGPRVLTPDDVGDEMLGRGQGLLSPSLNHGMNNPWERSLGSIESLVQGIPGEELETLDYSHLDLPRNIPRSLPDVTECHSPVLPDELTTDQTTATHITDMKLKLKDRPLEPNTQEIDRDAAPGKPFTAQAPNNKYAALQLEKPLPIPNLEPRRATSFLSLDGLDDDETIAAPPAKPTIVERIPSVSSEDLHPDSYAARSERNKMKSPDPKPGEAGFRGSMQGLGHYLQAFSMFGRPQQA</sequence>
<feature type="coiled-coil region" evidence="1">
    <location>
        <begin position="447"/>
        <end position="497"/>
    </location>
</feature>
<evidence type="ECO:0000256" key="2">
    <source>
        <dbReference type="SAM" id="MobiDB-lite"/>
    </source>
</evidence>
<feature type="compositionally biased region" description="Polar residues" evidence="2">
    <location>
        <begin position="113"/>
        <end position="129"/>
    </location>
</feature>
<name>A0ABR3ZZ63_9LECA</name>
<feature type="region of interest" description="Disordered" evidence="2">
    <location>
        <begin position="333"/>
        <end position="443"/>
    </location>
</feature>
<feature type="compositionally biased region" description="Basic and acidic residues" evidence="2">
    <location>
        <begin position="805"/>
        <end position="828"/>
    </location>
</feature>
<dbReference type="EMBL" id="JBEFKJ010000033">
    <property type="protein sequence ID" value="KAL2038291.1"/>
    <property type="molecule type" value="Genomic_DNA"/>
</dbReference>
<feature type="compositionally biased region" description="Polar residues" evidence="2">
    <location>
        <begin position="274"/>
        <end position="294"/>
    </location>
</feature>
<accession>A0ABR3ZZ63</accession>
<organism evidence="3 4">
    <name type="scientific">Stereocaulon virgatum</name>
    <dbReference type="NCBI Taxonomy" id="373712"/>
    <lineage>
        <taxon>Eukaryota</taxon>
        <taxon>Fungi</taxon>
        <taxon>Dikarya</taxon>
        <taxon>Ascomycota</taxon>
        <taxon>Pezizomycotina</taxon>
        <taxon>Lecanoromycetes</taxon>
        <taxon>OSLEUM clade</taxon>
        <taxon>Lecanoromycetidae</taxon>
        <taxon>Lecanorales</taxon>
        <taxon>Lecanorineae</taxon>
        <taxon>Stereocaulaceae</taxon>
        <taxon>Stereocaulon</taxon>
    </lineage>
</organism>
<evidence type="ECO:0000256" key="1">
    <source>
        <dbReference type="SAM" id="Coils"/>
    </source>
</evidence>
<proteinExistence type="predicted"/>
<keyword evidence="1" id="KW-0175">Coiled coil</keyword>
<feature type="compositionally biased region" description="Low complexity" evidence="2">
    <location>
        <begin position="170"/>
        <end position="183"/>
    </location>
</feature>
<evidence type="ECO:0000313" key="3">
    <source>
        <dbReference type="EMBL" id="KAL2038291.1"/>
    </source>
</evidence>
<feature type="compositionally biased region" description="Polar residues" evidence="2">
    <location>
        <begin position="333"/>
        <end position="392"/>
    </location>
</feature>
<feature type="compositionally biased region" description="Basic and acidic residues" evidence="2">
    <location>
        <begin position="138"/>
        <end position="151"/>
    </location>
</feature>
<gene>
    <name evidence="3" type="ORF">N7G274_008940</name>
</gene>
<comment type="caution">
    <text evidence="3">The sequence shown here is derived from an EMBL/GenBank/DDBJ whole genome shotgun (WGS) entry which is preliminary data.</text>
</comment>
<evidence type="ECO:0000313" key="4">
    <source>
        <dbReference type="Proteomes" id="UP001590950"/>
    </source>
</evidence>
<feature type="region of interest" description="Disordered" evidence="2">
    <location>
        <begin position="213"/>
        <end position="261"/>
    </location>
</feature>
<feature type="region of interest" description="Disordered" evidence="2">
    <location>
        <begin position="274"/>
        <end position="310"/>
    </location>
</feature>
<dbReference type="PANTHER" id="PTHR38701:SF1">
    <property type="entry name" value="UP-REGULATED DURING SEPTATION PROTEIN 1 DOMAIN-CONTAINING PROTEIN"/>
    <property type="match status" value="1"/>
</dbReference>
<dbReference type="Proteomes" id="UP001590950">
    <property type="component" value="Unassembled WGS sequence"/>
</dbReference>
<protein>
    <submittedName>
        <fullName evidence="3">Uncharacterized protein</fullName>
    </submittedName>
</protein>
<feature type="region of interest" description="Disordered" evidence="2">
    <location>
        <begin position="781"/>
        <end position="837"/>
    </location>
</feature>
<feature type="region of interest" description="Disordered" evidence="2">
    <location>
        <begin position="25"/>
        <end position="184"/>
    </location>
</feature>
<feature type="compositionally biased region" description="Polar residues" evidence="2">
    <location>
        <begin position="246"/>
        <end position="256"/>
    </location>
</feature>
<dbReference type="PANTHER" id="PTHR38701">
    <property type="entry name" value="CHROMOSOME 8, WHOLE GENOME SHOTGUN SEQUENCE"/>
    <property type="match status" value="1"/>
</dbReference>